<dbReference type="RefSeq" id="WP_066925179.1">
    <property type="nucleotide sequence ID" value="NZ_BPQO01000006.1"/>
</dbReference>
<dbReference type="EMBL" id="BPQO01000006">
    <property type="protein sequence ID" value="GJD88367.1"/>
    <property type="molecule type" value="Genomic_DNA"/>
</dbReference>
<dbReference type="Proteomes" id="UP001055247">
    <property type="component" value="Unassembled WGS sequence"/>
</dbReference>
<keyword evidence="3" id="KW-1185">Reference proteome</keyword>
<evidence type="ECO:0000313" key="2">
    <source>
        <dbReference type="EMBL" id="GJD88367.1"/>
    </source>
</evidence>
<keyword evidence="1" id="KW-1133">Transmembrane helix</keyword>
<evidence type="ECO:0000256" key="1">
    <source>
        <dbReference type="SAM" id="Phobius"/>
    </source>
</evidence>
<evidence type="ECO:0000313" key="3">
    <source>
        <dbReference type="Proteomes" id="UP001055247"/>
    </source>
</evidence>
<accession>A0AAV4ZJN0</accession>
<organism evidence="2 3">
    <name type="scientific">Methylobacterium hispanicum</name>
    <dbReference type="NCBI Taxonomy" id="270350"/>
    <lineage>
        <taxon>Bacteria</taxon>
        <taxon>Pseudomonadati</taxon>
        <taxon>Pseudomonadota</taxon>
        <taxon>Alphaproteobacteria</taxon>
        <taxon>Hyphomicrobiales</taxon>
        <taxon>Methylobacteriaceae</taxon>
        <taxon>Methylobacterium</taxon>
    </lineage>
</organism>
<evidence type="ECO:0008006" key="4">
    <source>
        <dbReference type="Google" id="ProtNLM"/>
    </source>
</evidence>
<dbReference type="AlphaFoldDB" id="A0AAV4ZJN0"/>
<gene>
    <name evidence="2" type="ORF">BHAOGJBA_1881</name>
</gene>
<keyword evidence="1" id="KW-0472">Membrane</keyword>
<name>A0AAV4ZJN0_9HYPH</name>
<comment type="caution">
    <text evidence="2">The sequence shown here is derived from an EMBL/GenBank/DDBJ whole genome shotgun (WGS) entry which is preliminary data.</text>
</comment>
<proteinExistence type="predicted"/>
<sequence>MRLAALLFGIGLLLATAVWFFYLVPLGCAMNTTGCKEGISVWSGVGLIHFWTPLVAALSALAYGSGRP</sequence>
<reference evidence="2" key="2">
    <citation type="submission" date="2021-08" db="EMBL/GenBank/DDBJ databases">
        <authorList>
            <person name="Tani A."/>
            <person name="Ola A."/>
            <person name="Ogura Y."/>
            <person name="Katsura K."/>
            <person name="Hayashi T."/>
        </authorList>
    </citation>
    <scope>NUCLEOTIDE SEQUENCE</scope>
    <source>
        <strain evidence="2">DSM 16372</strain>
    </source>
</reference>
<feature type="transmembrane region" description="Helical" evidence="1">
    <location>
        <begin position="39"/>
        <end position="63"/>
    </location>
</feature>
<protein>
    <recommendedName>
        <fullName evidence="4">Transmembrane protein</fullName>
    </recommendedName>
</protein>
<reference evidence="2" key="1">
    <citation type="journal article" date="2016" name="Front. Microbiol.">
        <title>Genome Sequence of the Piezophilic, Mesophilic Sulfate-Reducing Bacterium Desulfovibrio indicus J2T.</title>
        <authorList>
            <person name="Cao J."/>
            <person name="Maignien L."/>
            <person name="Shao Z."/>
            <person name="Alain K."/>
            <person name="Jebbar M."/>
        </authorList>
    </citation>
    <scope>NUCLEOTIDE SEQUENCE</scope>
    <source>
        <strain evidence="2">DSM 16372</strain>
    </source>
</reference>
<keyword evidence="1" id="KW-0812">Transmembrane</keyword>